<dbReference type="RefSeq" id="WP_132623702.1">
    <property type="nucleotide sequence ID" value="NZ_SMKV01000016.1"/>
</dbReference>
<sequence>MAQLVATVAPDLHRHHHHPLFEDWKTECPGDTGRVDRGGVCVFVGVARVEGVADPVGQGVGLAPLGIWSALRSTWRALRSCPISLFA</sequence>
<organism evidence="1 2">
    <name type="scientific">Saccharopolyspora aridisoli</name>
    <dbReference type="NCBI Taxonomy" id="2530385"/>
    <lineage>
        <taxon>Bacteria</taxon>
        <taxon>Bacillati</taxon>
        <taxon>Actinomycetota</taxon>
        <taxon>Actinomycetes</taxon>
        <taxon>Pseudonocardiales</taxon>
        <taxon>Pseudonocardiaceae</taxon>
        <taxon>Saccharopolyspora</taxon>
    </lineage>
</organism>
<dbReference type="Proteomes" id="UP000294744">
    <property type="component" value="Unassembled WGS sequence"/>
</dbReference>
<gene>
    <name evidence="1" type="ORF">E1161_14705</name>
</gene>
<reference evidence="1 2" key="1">
    <citation type="submission" date="2019-03" db="EMBL/GenBank/DDBJ databases">
        <title>Draft genome sequences of novel Actinobacteria.</title>
        <authorList>
            <person name="Sahin N."/>
            <person name="Ay H."/>
            <person name="Saygin H."/>
        </authorList>
    </citation>
    <scope>NUCLEOTIDE SEQUENCE [LARGE SCALE GENOMIC DNA]</scope>
    <source>
        <strain evidence="1 2">16K404</strain>
    </source>
</reference>
<dbReference type="AlphaFoldDB" id="A0A4R4UJN9"/>
<evidence type="ECO:0000313" key="2">
    <source>
        <dbReference type="Proteomes" id="UP000294744"/>
    </source>
</evidence>
<comment type="caution">
    <text evidence="1">The sequence shown here is derived from an EMBL/GenBank/DDBJ whole genome shotgun (WGS) entry which is preliminary data.</text>
</comment>
<name>A0A4R4UJN9_9PSEU</name>
<keyword evidence="2" id="KW-1185">Reference proteome</keyword>
<evidence type="ECO:0000313" key="1">
    <source>
        <dbReference type="EMBL" id="TDC91810.1"/>
    </source>
</evidence>
<dbReference type="EMBL" id="SMKV01000016">
    <property type="protein sequence ID" value="TDC91810.1"/>
    <property type="molecule type" value="Genomic_DNA"/>
</dbReference>
<dbReference type="OrthoDB" id="3874172at2"/>
<protein>
    <submittedName>
        <fullName evidence="1">Uncharacterized protein</fullName>
    </submittedName>
</protein>
<proteinExistence type="predicted"/>
<accession>A0A4R4UJN9</accession>